<evidence type="ECO:0000259" key="3">
    <source>
        <dbReference type="PROSITE" id="PS51462"/>
    </source>
</evidence>
<dbReference type="PANTHER" id="PTHR43046:SF2">
    <property type="entry name" value="8-OXO-DGTP DIPHOSPHATASE-RELATED"/>
    <property type="match status" value="1"/>
</dbReference>
<dbReference type="RefSeq" id="WP_087999043.1">
    <property type="nucleotide sequence ID" value="NZ_BMHB01000001.1"/>
</dbReference>
<evidence type="ECO:0000256" key="2">
    <source>
        <dbReference type="ARBA" id="ARBA00022801"/>
    </source>
</evidence>
<organism evidence="4 5">
    <name type="scientific">Gottfriedia solisilvae</name>
    <dbReference type="NCBI Taxonomy" id="1516104"/>
    <lineage>
        <taxon>Bacteria</taxon>
        <taxon>Bacillati</taxon>
        <taxon>Bacillota</taxon>
        <taxon>Bacilli</taxon>
        <taxon>Bacillales</taxon>
        <taxon>Bacillaceae</taxon>
        <taxon>Gottfriedia</taxon>
    </lineage>
</organism>
<gene>
    <name evidence="4" type="ORF">GCM10007380_07940</name>
</gene>
<dbReference type="InterPro" id="IPR020084">
    <property type="entry name" value="NUDIX_hydrolase_CS"/>
</dbReference>
<dbReference type="GO" id="GO:0016787">
    <property type="term" value="F:hydrolase activity"/>
    <property type="evidence" value="ECO:0007669"/>
    <property type="project" value="UniProtKB-KW"/>
</dbReference>
<dbReference type="Pfam" id="PF00293">
    <property type="entry name" value="NUDIX"/>
    <property type="match status" value="1"/>
</dbReference>
<dbReference type="Gene3D" id="3.90.79.10">
    <property type="entry name" value="Nucleoside Triphosphate Pyrophosphohydrolase"/>
    <property type="match status" value="1"/>
</dbReference>
<reference evidence="5" key="1">
    <citation type="journal article" date="2019" name="Int. J. Syst. Evol. Microbiol.">
        <title>The Global Catalogue of Microorganisms (GCM) 10K type strain sequencing project: providing services to taxonomists for standard genome sequencing and annotation.</title>
        <authorList>
            <consortium name="The Broad Institute Genomics Platform"/>
            <consortium name="The Broad Institute Genome Sequencing Center for Infectious Disease"/>
            <person name="Wu L."/>
            <person name="Ma J."/>
        </authorList>
    </citation>
    <scope>NUCLEOTIDE SEQUENCE [LARGE SCALE GENOMIC DNA]</scope>
    <source>
        <strain evidence="5">CGMCC 1.14993</strain>
    </source>
</reference>
<comment type="caution">
    <text evidence="4">The sequence shown here is derived from an EMBL/GenBank/DDBJ whole genome shotgun (WGS) entry which is preliminary data.</text>
</comment>
<evidence type="ECO:0000313" key="4">
    <source>
        <dbReference type="EMBL" id="GGI11458.1"/>
    </source>
</evidence>
<comment type="cofactor">
    <cofactor evidence="1">
        <name>Mg(2+)</name>
        <dbReference type="ChEBI" id="CHEBI:18420"/>
    </cofactor>
</comment>
<accession>A0A8J3AD98</accession>
<keyword evidence="5" id="KW-1185">Reference proteome</keyword>
<dbReference type="CDD" id="cd04665">
    <property type="entry name" value="NUDIX_RppH"/>
    <property type="match status" value="1"/>
</dbReference>
<keyword evidence="2" id="KW-0378">Hydrolase</keyword>
<dbReference type="AlphaFoldDB" id="A0A8J3AD98"/>
<dbReference type="InterPro" id="IPR014078">
    <property type="entry name" value="Nudix_YtkD"/>
</dbReference>
<evidence type="ECO:0000313" key="5">
    <source>
        <dbReference type="Proteomes" id="UP000626244"/>
    </source>
</evidence>
<dbReference type="PANTHER" id="PTHR43046">
    <property type="entry name" value="GDP-MANNOSE MANNOSYL HYDROLASE"/>
    <property type="match status" value="1"/>
</dbReference>
<proteinExistence type="predicted"/>
<dbReference type="OrthoDB" id="9131041at2"/>
<sequence>MTQVNFHELDEIDDNDLSFAVIMARYNEKWIFVKHKNRSTWEIPGGKREKHETIIEAAKRELSEETGAINFRIESICIYSVSVQQTQTFGQLFFAEVNHIGNLPNLEIGEINYFDEIPENLTYPLIQPFLAKKVEYFLNNYK</sequence>
<evidence type="ECO:0000256" key="1">
    <source>
        <dbReference type="ARBA" id="ARBA00001946"/>
    </source>
</evidence>
<dbReference type="SUPFAM" id="SSF55811">
    <property type="entry name" value="Nudix"/>
    <property type="match status" value="1"/>
</dbReference>
<dbReference type="EMBL" id="BMHB01000001">
    <property type="protein sequence ID" value="GGI11458.1"/>
    <property type="molecule type" value="Genomic_DNA"/>
</dbReference>
<feature type="domain" description="Nudix hydrolase" evidence="3">
    <location>
        <begin position="14"/>
        <end position="139"/>
    </location>
</feature>
<dbReference type="InterPro" id="IPR015797">
    <property type="entry name" value="NUDIX_hydrolase-like_dom_sf"/>
</dbReference>
<name>A0A8J3AD98_9BACI</name>
<dbReference type="Proteomes" id="UP000626244">
    <property type="component" value="Unassembled WGS sequence"/>
</dbReference>
<dbReference type="PROSITE" id="PS00893">
    <property type="entry name" value="NUDIX_BOX"/>
    <property type="match status" value="1"/>
</dbReference>
<protein>
    <submittedName>
        <fullName evidence="4">DNA mismatch repair protein MutT</fullName>
    </submittedName>
</protein>
<dbReference type="InterPro" id="IPR000086">
    <property type="entry name" value="NUDIX_hydrolase_dom"/>
</dbReference>
<dbReference type="PROSITE" id="PS51462">
    <property type="entry name" value="NUDIX"/>
    <property type="match status" value="1"/>
</dbReference>